<dbReference type="Proteomes" id="UP000234460">
    <property type="component" value="Chromosome LMANV2"/>
</dbReference>
<proteinExistence type="predicted"/>
<evidence type="ECO:0000313" key="2">
    <source>
        <dbReference type="Proteomes" id="UP000234460"/>
    </source>
</evidence>
<comment type="caution">
    <text evidence="1">The sequence shown here is derived from an EMBL/GenBank/DDBJ whole genome shotgun (WGS) entry which is preliminary data.</text>
</comment>
<protein>
    <submittedName>
        <fullName evidence="1">Uncharacterized protein</fullName>
    </submittedName>
</protein>
<evidence type="ECO:0000313" key="1">
    <source>
        <dbReference type="EMBL" id="SOR61365.1"/>
    </source>
</evidence>
<sequence length="41" mass="4876">MILNSILDKMSLKLNIPSHYFSIRLSVLKTFSIKKEQDYFL</sequence>
<gene>
    <name evidence="1" type="ORF">LMANV2_290033</name>
</gene>
<dbReference type="EMBL" id="OEJX01000022">
    <property type="protein sequence ID" value="SOR61365.1"/>
    <property type="molecule type" value="Genomic_DNA"/>
</dbReference>
<organism evidence="1 2">
    <name type="scientific">Leptospira interrogans serovar Manilae</name>
    <dbReference type="NCBI Taxonomy" id="214675"/>
    <lineage>
        <taxon>Bacteria</taxon>
        <taxon>Pseudomonadati</taxon>
        <taxon>Spirochaetota</taxon>
        <taxon>Spirochaetia</taxon>
        <taxon>Leptospirales</taxon>
        <taxon>Leptospiraceae</taxon>
        <taxon>Leptospira</taxon>
    </lineage>
</organism>
<name>A0AAQ1NY14_LEPIR</name>
<dbReference type="AlphaFoldDB" id="A0AAQ1NY14"/>
<reference evidence="1 2" key="1">
    <citation type="submission" date="2017-11" db="EMBL/GenBank/DDBJ databases">
        <authorList>
            <person name="Lechat P."/>
        </authorList>
    </citation>
    <scope>NUCLEOTIDE SEQUENCE [LARGE SCALE GENOMIC DNA]</scope>
    <source>
        <strain evidence="1">L495</strain>
    </source>
</reference>
<accession>A0AAQ1NY14</accession>